<evidence type="ECO:0000256" key="12">
    <source>
        <dbReference type="ARBA" id="ARBA00022968"/>
    </source>
</evidence>
<dbReference type="GO" id="GO:0005886">
    <property type="term" value="C:plasma membrane"/>
    <property type="evidence" value="ECO:0007669"/>
    <property type="project" value="UniProtKB-SubCell"/>
</dbReference>
<organism evidence="22">
    <name type="scientific">Aquarana catesbeiana</name>
    <name type="common">American bullfrog</name>
    <name type="synonym">Rana catesbeiana</name>
    <dbReference type="NCBI Taxonomy" id="8400"/>
    <lineage>
        <taxon>Eukaryota</taxon>
        <taxon>Metazoa</taxon>
        <taxon>Chordata</taxon>
        <taxon>Craniata</taxon>
        <taxon>Vertebrata</taxon>
        <taxon>Euteleostomi</taxon>
        <taxon>Amphibia</taxon>
        <taxon>Batrachia</taxon>
        <taxon>Anura</taxon>
        <taxon>Neobatrachia</taxon>
        <taxon>Ranoidea</taxon>
        <taxon>Ranidae</taxon>
        <taxon>Aquarana</taxon>
    </lineage>
</organism>
<evidence type="ECO:0000256" key="17">
    <source>
        <dbReference type="ARBA" id="ARBA00074586"/>
    </source>
</evidence>
<keyword evidence="13 20" id="KW-1133">Transmembrane helix</keyword>
<dbReference type="Pfam" id="PF00229">
    <property type="entry name" value="TNF"/>
    <property type="match status" value="1"/>
</dbReference>
<keyword evidence="14 20" id="KW-0472">Membrane</keyword>
<evidence type="ECO:0000259" key="21">
    <source>
        <dbReference type="PROSITE" id="PS50049"/>
    </source>
</evidence>
<evidence type="ECO:0000256" key="20">
    <source>
        <dbReference type="SAM" id="Phobius"/>
    </source>
</evidence>
<dbReference type="GO" id="GO:2001238">
    <property type="term" value="P:positive regulation of extrinsic apoptotic signaling pathway"/>
    <property type="evidence" value="ECO:0007669"/>
    <property type="project" value="UniProtKB-ARBA"/>
</dbReference>
<dbReference type="FunFam" id="2.60.120.40:FF:000014">
    <property type="entry name" value="Tumor necrosis factor ligand superfamily member"/>
    <property type="match status" value="1"/>
</dbReference>
<gene>
    <name evidence="22" type="ORF">AB205_0156870</name>
</gene>
<keyword evidence="7" id="KW-0597">Phosphoprotein</keyword>
<evidence type="ECO:0000256" key="16">
    <source>
        <dbReference type="ARBA" id="ARBA00063957"/>
    </source>
</evidence>
<dbReference type="PROSITE" id="PS50049">
    <property type="entry name" value="THD_2"/>
    <property type="match status" value="1"/>
</dbReference>
<evidence type="ECO:0000256" key="11">
    <source>
        <dbReference type="ARBA" id="ARBA00022833"/>
    </source>
</evidence>
<evidence type="ECO:0000256" key="2">
    <source>
        <dbReference type="ARBA" id="ARBA00004613"/>
    </source>
</evidence>
<keyword evidence="4" id="KW-1003">Cell membrane</keyword>
<keyword evidence="5" id="KW-0202">Cytokine</keyword>
<dbReference type="GO" id="GO:0005125">
    <property type="term" value="F:cytokine activity"/>
    <property type="evidence" value="ECO:0007669"/>
    <property type="project" value="UniProtKB-KW"/>
</dbReference>
<comment type="function">
    <text evidence="15">Cytokine that binds to TNFRSF10A/TRAILR1, TNFRSF10B/TRAILR2, TNFRSF10C/TRAILR3, TNFRSF10D/TRAILR4 and possibly also to TNFRSF11B/OPG. Induces apoptosis. Its activity may be modulated by binding to the decoy receptors TNFRSF10C/TRAILR3, TNFRSF10D/TRAILR4 and TNFRSF11B/OPG that cannot induce apoptosis.</text>
</comment>
<dbReference type="OrthoDB" id="9446605at2759"/>
<dbReference type="GO" id="GO:0006955">
    <property type="term" value="P:immune response"/>
    <property type="evidence" value="ECO:0007669"/>
    <property type="project" value="InterPro"/>
</dbReference>
<evidence type="ECO:0000256" key="8">
    <source>
        <dbReference type="ARBA" id="ARBA00022692"/>
    </source>
</evidence>
<dbReference type="PANTHER" id="PTHR11471:SF27">
    <property type="entry name" value="TUMOR NECROSIS FACTOR LIGAND SUPERFAMILY MEMBER 10"/>
    <property type="match status" value="1"/>
</dbReference>
<dbReference type="PANTHER" id="PTHR11471">
    <property type="entry name" value="TUMOR NECROSIS FACTOR FAMILY MEMBER"/>
    <property type="match status" value="1"/>
</dbReference>
<sequence length="278" mass="31988">MIAVAGSNSYALCGFVLVSFVFQAGFFIFTYVYFTNEIKQIHESYIRNIACFVEEDFENVLQPVDRIVADRNNDCWAVRTQLKVLMRKMIVGNYGPDISAIIKEKVSEMIPIVAAEKQTQTRQLFAAHFTGNGKPQLQQESLLNRHYQGYKITEWSEKKSSSSSNQIKMENGEVVIPENGYYYIYAQTYFRYKDPEEGKSKQLVQFIYRRTNYPHPIALMKNVKTTCWSKEAQHELHSIYQGGVFKLNKNDRLFVSASNVSMVDTDEAGTFFGAFQIS</sequence>
<dbReference type="EMBL" id="KV958634">
    <property type="protein sequence ID" value="PIO24732.1"/>
    <property type="molecule type" value="Genomic_DNA"/>
</dbReference>
<keyword evidence="12" id="KW-0735">Signal-anchor</keyword>
<reference evidence="22" key="1">
    <citation type="submission" date="2017-08" db="EMBL/GenBank/DDBJ databases">
        <title>Assembly of the North American Bullfrog Genome.</title>
        <authorList>
            <person name="Warren R.L."/>
            <person name="Vandervalk B.P."/>
            <person name="Kucuk E."/>
            <person name="Birol I."/>
            <person name="Helbing C."/>
            <person name="Pandoh P."/>
            <person name="Behsaz B."/>
            <person name="Mohamadi H."/>
            <person name="Chu J."/>
            <person name="Jackman S."/>
            <person name="Hammond S.A."/>
            <person name="Veldhoen N."/>
            <person name="Kirk H."/>
            <person name="Zhao Y."/>
            <person name="Coope R."/>
            <person name="Pleasance S."/>
            <person name="Moore R."/>
            <person name="Holt R."/>
        </authorList>
    </citation>
    <scope>NUCLEOTIDE SEQUENCE</scope>
    <source>
        <strain evidence="22">Bruno</strain>
        <tissue evidence="22">Liver</tissue>
    </source>
</reference>
<comment type="similarity">
    <text evidence="3">Belongs to the tumor necrosis factor family.</text>
</comment>
<feature type="transmembrane region" description="Helical" evidence="20">
    <location>
        <begin position="12"/>
        <end position="34"/>
    </location>
</feature>
<protein>
    <recommendedName>
        <fullName evidence="17">Tumor necrosis factor ligand superfamily member 10</fullName>
    </recommendedName>
    <alternativeName>
        <fullName evidence="18">TNF-related apoptosis-inducing ligand</fullName>
    </alternativeName>
</protein>
<evidence type="ECO:0000256" key="19">
    <source>
        <dbReference type="PIRSR" id="PIRSR038013-50"/>
    </source>
</evidence>
<dbReference type="InterPro" id="IPR008983">
    <property type="entry name" value="Tumour_necrosis_fac-like_dom"/>
</dbReference>
<keyword evidence="9" id="KW-0053">Apoptosis</keyword>
<dbReference type="GO" id="GO:0006915">
    <property type="term" value="P:apoptotic process"/>
    <property type="evidence" value="ECO:0007669"/>
    <property type="project" value="UniProtKB-KW"/>
</dbReference>
<accession>A0A2G9RA32</accession>
<dbReference type="SMART" id="SM00207">
    <property type="entry name" value="TNF"/>
    <property type="match status" value="1"/>
</dbReference>
<evidence type="ECO:0000256" key="4">
    <source>
        <dbReference type="ARBA" id="ARBA00022475"/>
    </source>
</evidence>
<keyword evidence="10 19" id="KW-0479">Metal-binding</keyword>
<evidence type="ECO:0000256" key="10">
    <source>
        <dbReference type="ARBA" id="ARBA00022723"/>
    </source>
</evidence>
<evidence type="ECO:0000256" key="5">
    <source>
        <dbReference type="ARBA" id="ARBA00022514"/>
    </source>
</evidence>
<dbReference type="CDD" id="cd00184">
    <property type="entry name" value="TNF"/>
    <property type="match status" value="1"/>
</dbReference>
<keyword evidence="6" id="KW-0964">Secreted</keyword>
<dbReference type="GO" id="GO:0005164">
    <property type="term" value="F:tumor necrosis factor receptor binding"/>
    <property type="evidence" value="ECO:0007669"/>
    <property type="project" value="InterPro"/>
</dbReference>
<dbReference type="InterPro" id="IPR017355">
    <property type="entry name" value="TNF_ligand_10/11"/>
</dbReference>
<evidence type="ECO:0000256" key="3">
    <source>
        <dbReference type="ARBA" id="ARBA00008670"/>
    </source>
</evidence>
<evidence type="ECO:0000256" key="18">
    <source>
        <dbReference type="ARBA" id="ARBA00083215"/>
    </source>
</evidence>
<keyword evidence="8 20" id="KW-0812">Transmembrane</keyword>
<evidence type="ECO:0000256" key="6">
    <source>
        <dbReference type="ARBA" id="ARBA00022525"/>
    </source>
</evidence>
<evidence type="ECO:0000313" key="22">
    <source>
        <dbReference type="EMBL" id="PIO24732.1"/>
    </source>
</evidence>
<dbReference type="GO" id="GO:0005615">
    <property type="term" value="C:extracellular space"/>
    <property type="evidence" value="ECO:0007669"/>
    <property type="project" value="UniProtKB-KW"/>
</dbReference>
<evidence type="ECO:0000256" key="14">
    <source>
        <dbReference type="ARBA" id="ARBA00023136"/>
    </source>
</evidence>
<proteinExistence type="inferred from homology"/>
<evidence type="ECO:0000256" key="13">
    <source>
        <dbReference type="ARBA" id="ARBA00022989"/>
    </source>
</evidence>
<comment type="subunit">
    <text evidence="16">Homotrimer. One TNFSF10 homotrimer interacts with three TNFSF10A mononers. One TNFSF10 homotrimer interacts with three TNFSF10B mononers.</text>
</comment>
<dbReference type="GO" id="GO:0046872">
    <property type="term" value="F:metal ion binding"/>
    <property type="evidence" value="ECO:0007669"/>
    <property type="project" value="UniProtKB-KW"/>
</dbReference>
<evidence type="ECO:0000256" key="1">
    <source>
        <dbReference type="ARBA" id="ARBA00004401"/>
    </source>
</evidence>
<comment type="subcellular location">
    <subcellularLocation>
        <location evidence="1">Cell membrane</location>
        <topology evidence="1">Single-pass type II membrane protein</topology>
    </subcellularLocation>
    <subcellularLocation>
        <location evidence="2">Secreted</location>
    </subcellularLocation>
</comment>
<dbReference type="AlphaFoldDB" id="A0A2G9RA32"/>
<dbReference type="Gene3D" id="2.60.120.40">
    <property type="match status" value="1"/>
</dbReference>
<evidence type="ECO:0000256" key="9">
    <source>
        <dbReference type="ARBA" id="ARBA00022703"/>
    </source>
</evidence>
<feature type="domain" description="THD" evidence="21">
    <location>
        <begin position="125"/>
        <end position="277"/>
    </location>
</feature>
<name>A0A2G9RA32_AQUCT</name>
<feature type="binding site" evidence="19">
    <location>
        <position position="227"/>
    </location>
    <ligand>
        <name>Zn(2+)</name>
        <dbReference type="ChEBI" id="CHEBI:29105"/>
        <note>ligand shared between all trimeric partners</note>
    </ligand>
</feature>
<keyword evidence="11 19" id="KW-0862">Zinc</keyword>
<dbReference type="PIRSF" id="PIRSF038013">
    <property type="entry name" value="TNF10_TNF11"/>
    <property type="match status" value="1"/>
</dbReference>
<evidence type="ECO:0000256" key="7">
    <source>
        <dbReference type="ARBA" id="ARBA00022553"/>
    </source>
</evidence>
<evidence type="ECO:0000256" key="15">
    <source>
        <dbReference type="ARBA" id="ARBA00055277"/>
    </source>
</evidence>
<dbReference type="InterPro" id="IPR006052">
    <property type="entry name" value="TNF_dom"/>
</dbReference>
<dbReference type="SUPFAM" id="SSF49842">
    <property type="entry name" value="TNF-like"/>
    <property type="match status" value="1"/>
</dbReference>